<keyword evidence="1" id="KW-0233">DNA recombination</keyword>
<evidence type="ECO:0000256" key="2">
    <source>
        <dbReference type="SAM" id="MobiDB-lite"/>
    </source>
</evidence>
<gene>
    <name evidence="3" type="ORF">QUG93_03190</name>
</gene>
<organism evidence="3 4">
    <name type="scientific">Curtobacterium caseinilyticum</name>
    <dbReference type="NCBI Taxonomy" id="3055137"/>
    <lineage>
        <taxon>Bacteria</taxon>
        <taxon>Bacillati</taxon>
        <taxon>Actinomycetota</taxon>
        <taxon>Actinomycetes</taxon>
        <taxon>Micrococcales</taxon>
        <taxon>Microbacteriaceae</taxon>
        <taxon>Curtobacterium</taxon>
    </lineage>
</organism>
<dbReference type="RefSeq" id="WP_289472187.1">
    <property type="nucleotide sequence ID" value="NZ_JAUCMN010000002.1"/>
</dbReference>
<dbReference type="InterPro" id="IPR013762">
    <property type="entry name" value="Integrase-like_cat_sf"/>
</dbReference>
<keyword evidence="4" id="KW-1185">Reference proteome</keyword>
<dbReference type="EMBL" id="JAUCMN010000002">
    <property type="protein sequence ID" value="MDM7890681.1"/>
    <property type="molecule type" value="Genomic_DNA"/>
</dbReference>
<dbReference type="Gene3D" id="1.10.443.10">
    <property type="entry name" value="Intergrase catalytic core"/>
    <property type="match status" value="1"/>
</dbReference>
<comment type="caution">
    <text evidence="3">The sequence shown here is derived from an EMBL/GenBank/DDBJ whole genome shotgun (WGS) entry which is preliminary data.</text>
</comment>
<accession>A0ABT7TM72</accession>
<evidence type="ECO:0000313" key="3">
    <source>
        <dbReference type="EMBL" id="MDM7890681.1"/>
    </source>
</evidence>
<feature type="region of interest" description="Disordered" evidence="2">
    <location>
        <begin position="1"/>
        <end position="26"/>
    </location>
</feature>
<dbReference type="Proteomes" id="UP001236404">
    <property type="component" value="Unassembled WGS sequence"/>
</dbReference>
<evidence type="ECO:0008006" key="5">
    <source>
        <dbReference type="Google" id="ProtNLM"/>
    </source>
</evidence>
<proteinExistence type="predicted"/>
<sequence length="336" mass="37485">MSEHTSPRNAAPTTAEEPEEASPVYRGPHSATVLATIDGFPRVQQAVLWEAQHIEFVRNAVRAVDPKTPKTAYKLLTALAGFTTWALGQDLPLAPDRVLTPDRVDEYLSTGRRRDLAPGTRATLRTQLRRVARATTRTAPWPAETDHAYLRPNRFLPPYSPAQIEHYWDAALLQPTVRLRQYMMCLLIFAHGAGLRSIEIRALTAADITPGASEEVGWLVHARPRGTDRGRTVPILRRYDRAVAQLRIDRPAGALAGRYNDDPDDPLAKIRGQLRLPTSLPPLDPRRLRNTWLCEHLDRGVALLPLLQAAGVRSLRVSEMLPYLREVNATARLAGN</sequence>
<dbReference type="InterPro" id="IPR011010">
    <property type="entry name" value="DNA_brk_join_enz"/>
</dbReference>
<evidence type="ECO:0000313" key="4">
    <source>
        <dbReference type="Proteomes" id="UP001236404"/>
    </source>
</evidence>
<name>A0ABT7TM72_9MICO</name>
<evidence type="ECO:0000256" key="1">
    <source>
        <dbReference type="ARBA" id="ARBA00023172"/>
    </source>
</evidence>
<dbReference type="SUPFAM" id="SSF56349">
    <property type="entry name" value="DNA breaking-rejoining enzymes"/>
    <property type="match status" value="1"/>
</dbReference>
<protein>
    <recommendedName>
        <fullName evidence="5">Site-specific integrase</fullName>
    </recommendedName>
</protein>
<reference evidence="3 4" key="1">
    <citation type="submission" date="2023-06" db="EMBL/GenBank/DDBJ databases">
        <authorList>
            <person name="Feng G."/>
            <person name="Li J."/>
            <person name="Zhu H."/>
        </authorList>
    </citation>
    <scope>NUCLEOTIDE SEQUENCE [LARGE SCALE GENOMIC DNA]</scope>
    <source>
        <strain evidence="3 4">RHCKG28</strain>
    </source>
</reference>